<keyword evidence="3" id="KW-0677">Repeat</keyword>
<protein>
    <recommendedName>
        <fullName evidence="6">Solute carrier family 66 member 2</fullName>
    </recommendedName>
    <alternativeName>
        <fullName evidence="7">PQ-loop repeat-containing protein 1</fullName>
    </alternativeName>
</protein>
<dbReference type="GO" id="GO:0005829">
    <property type="term" value="C:cytosol"/>
    <property type="evidence" value="ECO:0007669"/>
    <property type="project" value="GOC"/>
</dbReference>
<dbReference type="Pfam" id="PF04193">
    <property type="entry name" value="PQ-loop"/>
    <property type="match status" value="2"/>
</dbReference>
<keyword evidence="5 8" id="KW-0472">Membrane</keyword>
<feature type="transmembrane region" description="Helical" evidence="8">
    <location>
        <begin position="216"/>
        <end position="239"/>
    </location>
</feature>
<keyword evidence="4 8" id="KW-1133">Transmembrane helix</keyword>
<evidence type="ECO:0000256" key="5">
    <source>
        <dbReference type="ARBA" id="ARBA00023136"/>
    </source>
</evidence>
<organism evidence="9 10">
    <name type="scientific">Ladona fulva</name>
    <name type="common">Scarce chaser dragonfly</name>
    <name type="synonym">Libellula fulva</name>
    <dbReference type="NCBI Taxonomy" id="123851"/>
    <lineage>
        <taxon>Eukaryota</taxon>
        <taxon>Metazoa</taxon>
        <taxon>Ecdysozoa</taxon>
        <taxon>Arthropoda</taxon>
        <taxon>Hexapoda</taxon>
        <taxon>Insecta</taxon>
        <taxon>Pterygota</taxon>
        <taxon>Palaeoptera</taxon>
        <taxon>Odonata</taxon>
        <taxon>Epiprocta</taxon>
        <taxon>Anisoptera</taxon>
        <taxon>Libelluloidea</taxon>
        <taxon>Libellulidae</taxon>
        <taxon>Ladona</taxon>
    </lineage>
</organism>
<dbReference type="PANTHER" id="PTHR14856:SF9">
    <property type="entry name" value="PQ-LOOP REPEAT-CONTAINING PROTEIN 1"/>
    <property type="match status" value="1"/>
</dbReference>
<dbReference type="EMBL" id="KZ312447">
    <property type="protein sequence ID" value="KAG8240276.1"/>
    <property type="molecule type" value="Genomic_DNA"/>
</dbReference>
<reference evidence="9" key="2">
    <citation type="submission" date="2017-10" db="EMBL/GenBank/DDBJ databases">
        <title>Ladona fulva Genome sequencing and assembly.</title>
        <authorList>
            <person name="Murali S."/>
            <person name="Richards S."/>
            <person name="Bandaranaike D."/>
            <person name="Bellair M."/>
            <person name="Blankenburg K."/>
            <person name="Chao H."/>
            <person name="Dinh H."/>
            <person name="Doddapaneni H."/>
            <person name="Dugan-Rocha S."/>
            <person name="Elkadiri S."/>
            <person name="Gnanaolivu R."/>
            <person name="Hernandez B."/>
            <person name="Skinner E."/>
            <person name="Javaid M."/>
            <person name="Lee S."/>
            <person name="Li M."/>
            <person name="Ming W."/>
            <person name="Munidasa M."/>
            <person name="Muniz J."/>
            <person name="Nguyen L."/>
            <person name="Hughes D."/>
            <person name="Osuji N."/>
            <person name="Pu L.-L."/>
            <person name="Puazo M."/>
            <person name="Qu C."/>
            <person name="Quiroz J."/>
            <person name="Raj R."/>
            <person name="Weissenberger G."/>
            <person name="Xin Y."/>
            <person name="Zou X."/>
            <person name="Han Y."/>
            <person name="Worley K."/>
            <person name="Muzny D."/>
            <person name="Gibbs R."/>
        </authorList>
    </citation>
    <scope>NUCLEOTIDE SEQUENCE</scope>
    <source>
        <strain evidence="9">Sampled in the wild</strain>
    </source>
</reference>
<evidence type="ECO:0000256" key="7">
    <source>
        <dbReference type="ARBA" id="ARBA00043159"/>
    </source>
</evidence>
<feature type="transmembrane region" description="Helical" evidence="8">
    <location>
        <begin position="132"/>
        <end position="152"/>
    </location>
</feature>
<comment type="subcellular location">
    <subcellularLocation>
        <location evidence="1">Membrane</location>
        <topology evidence="1">Multi-pass membrane protein</topology>
    </subcellularLocation>
</comment>
<dbReference type="Proteomes" id="UP000792457">
    <property type="component" value="Unassembled WGS sequence"/>
</dbReference>
<keyword evidence="10" id="KW-1185">Reference proteome</keyword>
<dbReference type="GO" id="GO:0045332">
    <property type="term" value="P:phospholipid translocation"/>
    <property type="evidence" value="ECO:0007669"/>
    <property type="project" value="TreeGrafter"/>
</dbReference>
<evidence type="ECO:0000313" key="9">
    <source>
        <dbReference type="EMBL" id="KAG8240276.1"/>
    </source>
</evidence>
<dbReference type="GO" id="GO:0005802">
    <property type="term" value="C:trans-Golgi network"/>
    <property type="evidence" value="ECO:0007669"/>
    <property type="project" value="TreeGrafter"/>
</dbReference>
<comment type="caution">
    <text evidence="9">The sequence shown here is derived from an EMBL/GenBank/DDBJ whole genome shotgun (WGS) entry which is preliminary data.</text>
</comment>
<dbReference type="InterPro" id="IPR006603">
    <property type="entry name" value="PQ-loop_rpt"/>
</dbReference>
<evidence type="ECO:0000256" key="2">
    <source>
        <dbReference type="ARBA" id="ARBA00022692"/>
    </source>
</evidence>
<evidence type="ECO:0000256" key="6">
    <source>
        <dbReference type="ARBA" id="ARBA00040648"/>
    </source>
</evidence>
<dbReference type="InterPro" id="IPR052241">
    <property type="entry name" value="SLC66/Scramblase_ANY1"/>
</dbReference>
<evidence type="ECO:0000313" key="10">
    <source>
        <dbReference type="Proteomes" id="UP000792457"/>
    </source>
</evidence>
<dbReference type="FunFam" id="1.20.1280.290:FF:000005">
    <property type="entry name" value="PQ-loop repeat-containing protein 1"/>
    <property type="match status" value="1"/>
</dbReference>
<feature type="transmembrane region" description="Helical" evidence="8">
    <location>
        <begin position="79"/>
        <end position="100"/>
    </location>
</feature>
<dbReference type="FunFam" id="1.20.1280.290:FF:000008">
    <property type="entry name" value="PQ-loop repeat-containing protein 1"/>
    <property type="match status" value="1"/>
</dbReference>
<name>A0A8K0PAQ6_LADFU</name>
<dbReference type="Gene3D" id="1.20.1280.290">
    <property type="match status" value="2"/>
</dbReference>
<feature type="transmembrane region" description="Helical" evidence="8">
    <location>
        <begin position="50"/>
        <end position="73"/>
    </location>
</feature>
<feature type="transmembrane region" description="Helical" evidence="8">
    <location>
        <begin position="20"/>
        <end position="38"/>
    </location>
</feature>
<dbReference type="GO" id="GO:0042147">
    <property type="term" value="P:retrograde transport, endosome to Golgi"/>
    <property type="evidence" value="ECO:0007669"/>
    <property type="project" value="TreeGrafter"/>
</dbReference>
<dbReference type="AlphaFoldDB" id="A0A8K0PAQ6"/>
<evidence type="ECO:0000256" key="1">
    <source>
        <dbReference type="ARBA" id="ARBA00004141"/>
    </source>
</evidence>
<dbReference type="PANTHER" id="PTHR14856">
    <property type="entry name" value="PQ-LOOP REPEAT-CONTAINING PROTEIN 1-LIKE PROTEIN"/>
    <property type="match status" value="1"/>
</dbReference>
<dbReference type="GO" id="GO:0016020">
    <property type="term" value="C:membrane"/>
    <property type="evidence" value="ECO:0007669"/>
    <property type="project" value="UniProtKB-SubCell"/>
</dbReference>
<accession>A0A8K0PAQ6</accession>
<dbReference type="OrthoDB" id="292213at2759"/>
<evidence type="ECO:0000256" key="8">
    <source>
        <dbReference type="SAM" id="Phobius"/>
    </source>
</evidence>
<dbReference type="GO" id="GO:0005768">
    <property type="term" value="C:endosome"/>
    <property type="evidence" value="ECO:0007669"/>
    <property type="project" value="TreeGrafter"/>
</dbReference>
<evidence type="ECO:0000256" key="3">
    <source>
        <dbReference type="ARBA" id="ARBA00022737"/>
    </source>
</evidence>
<dbReference type="SMART" id="SM00679">
    <property type="entry name" value="CTNS"/>
    <property type="match status" value="2"/>
</dbReference>
<evidence type="ECO:0000256" key="4">
    <source>
        <dbReference type="ARBA" id="ARBA00022989"/>
    </source>
</evidence>
<keyword evidence="2 8" id="KW-0812">Transmembrane</keyword>
<sequence length="254" mass="29302">MEAEEESVTDSSFSNLMLSSFVWACSAAMIFGGVVPYIPQYREIKRSQNADGFSLHVCLALIVANTLRIIFWFAKTYEFPLLLQSILMNFAMFTMVHLCVQVKEKSLVIKGKERTFTDLDWRYFWAWNDFQSYLDFILVLSIIVAMLTYFMLDISLYVEGLGFIAVLTEAMLGVPQLYKNYISHSTKGMSVKMVFMWTVGDIFKTIYFVQRNTPKQFVWCGVLQVGVDFCVLSQVVLYGRGTKFHRTRKIQASL</sequence>
<reference evidence="9" key="1">
    <citation type="submission" date="2013-04" db="EMBL/GenBank/DDBJ databases">
        <authorList>
            <person name="Qu J."/>
            <person name="Murali S.C."/>
            <person name="Bandaranaike D."/>
            <person name="Bellair M."/>
            <person name="Blankenburg K."/>
            <person name="Chao H."/>
            <person name="Dinh H."/>
            <person name="Doddapaneni H."/>
            <person name="Downs B."/>
            <person name="Dugan-Rocha S."/>
            <person name="Elkadiri S."/>
            <person name="Gnanaolivu R.D."/>
            <person name="Hernandez B."/>
            <person name="Javaid M."/>
            <person name="Jayaseelan J.C."/>
            <person name="Lee S."/>
            <person name="Li M."/>
            <person name="Ming W."/>
            <person name="Munidasa M."/>
            <person name="Muniz J."/>
            <person name="Nguyen L."/>
            <person name="Ongeri F."/>
            <person name="Osuji N."/>
            <person name="Pu L.-L."/>
            <person name="Puazo M."/>
            <person name="Qu C."/>
            <person name="Quiroz J."/>
            <person name="Raj R."/>
            <person name="Weissenberger G."/>
            <person name="Xin Y."/>
            <person name="Zou X."/>
            <person name="Han Y."/>
            <person name="Richards S."/>
            <person name="Worley K."/>
            <person name="Muzny D."/>
            <person name="Gibbs R."/>
        </authorList>
    </citation>
    <scope>NUCLEOTIDE SEQUENCE</scope>
    <source>
        <strain evidence="9">Sampled in the wild</strain>
    </source>
</reference>
<gene>
    <name evidence="9" type="ORF">J437_LFUL012753</name>
</gene>
<proteinExistence type="predicted"/>